<dbReference type="Pfam" id="PF12571">
    <property type="entry name" value="Phage_tail_fib"/>
    <property type="match status" value="1"/>
</dbReference>
<sequence length="62" mass="6998">MELKAPLKDVVLDKIQTIRMILIVSSADSVTLKVDPFVILATREYLDDAIQKHANSCHHPKQ</sequence>
<evidence type="ECO:0000313" key="2">
    <source>
        <dbReference type="EMBL" id="CDG20471.1"/>
    </source>
</evidence>
<accession>A0A068R0M3</accession>
<dbReference type="HOGENOM" id="CLU_2903359_0_0_6"/>
<dbReference type="AlphaFoldDB" id="A0A068R0M3"/>
<reference evidence="2 3" key="1">
    <citation type="submission" date="2013-07" db="EMBL/GenBank/DDBJ databases">
        <authorList>
            <person name="Genoscope - CEA"/>
        </authorList>
    </citation>
    <scope>NUCLEOTIDE SEQUENCE [LARGE SCALE GENOMIC DNA]</scope>
    <source>
        <strain evidence="2 3">G6</strain>
    </source>
</reference>
<evidence type="ECO:0000259" key="1">
    <source>
        <dbReference type="Pfam" id="PF12571"/>
    </source>
</evidence>
<dbReference type="STRING" id="1354304.XPG1_0816"/>
<dbReference type="KEGG" id="xpo:XPG1_0816"/>
<name>A0A068R0M3_9GAMM</name>
<evidence type="ECO:0000313" key="3">
    <source>
        <dbReference type="Proteomes" id="UP000032735"/>
    </source>
</evidence>
<dbReference type="InterPro" id="IPR022225">
    <property type="entry name" value="Phage_tail_fibre_N"/>
</dbReference>
<proteinExistence type="predicted"/>
<dbReference type="Proteomes" id="UP000032735">
    <property type="component" value="Chromosome"/>
</dbReference>
<feature type="domain" description="Phage tail fibre protein N-terminal" evidence="1">
    <location>
        <begin position="12"/>
        <end position="44"/>
    </location>
</feature>
<dbReference type="RefSeq" id="WP_045957877.1">
    <property type="nucleotide sequence ID" value="NZ_FO704551.1"/>
</dbReference>
<dbReference type="EMBL" id="FO704551">
    <property type="protein sequence ID" value="CDG20471.1"/>
    <property type="molecule type" value="Genomic_DNA"/>
</dbReference>
<protein>
    <submittedName>
        <fullName evidence="2">Putative phage protein</fullName>
    </submittedName>
</protein>
<organism evidence="2 3">
    <name type="scientific">Xenorhabdus poinarii G6</name>
    <dbReference type="NCBI Taxonomy" id="1354304"/>
    <lineage>
        <taxon>Bacteria</taxon>
        <taxon>Pseudomonadati</taxon>
        <taxon>Pseudomonadota</taxon>
        <taxon>Gammaproteobacteria</taxon>
        <taxon>Enterobacterales</taxon>
        <taxon>Morganellaceae</taxon>
        <taxon>Xenorhabdus</taxon>
    </lineage>
</organism>
<keyword evidence="3" id="KW-1185">Reference proteome</keyword>
<gene>
    <name evidence="2" type="ORF">XPG1_0816</name>
</gene>